<dbReference type="PROSITE" id="PS50893">
    <property type="entry name" value="ABC_TRANSPORTER_2"/>
    <property type="match status" value="2"/>
</dbReference>
<dbReference type="PANTHER" id="PTHR43394:SF1">
    <property type="entry name" value="ATP-BINDING CASSETTE SUB-FAMILY B MEMBER 10, MITOCHONDRIAL"/>
    <property type="match status" value="1"/>
</dbReference>
<dbReference type="Proteomes" id="UP000053201">
    <property type="component" value="Unassembled WGS sequence"/>
</dbReference>
<accession>A0A0L0HFF0</accession>
<dbReference type="STRING" id="645134.A0A0L0HFF0"/>
<feature type="domain" description="ABC transporter" evidence="11">
    <location>
        <begin position="1204"/>
        <end position="1441"/>
    </location>
</feature>
<evidence type="ECO:0000256" key="9">
    <source>
        <dbReference type="SAM" id="MobiDB-lite"/>
    </source>
</evidence>
<feature type="region of interest" description="Disordered" evidence="9">
    <location>
        <begin position="121"/>
        <end position="144"/>
    </location>
</feature>
<feature type="domain" description="ABC transmembrane type-1" evidence="12">
    <location>
        <begin position="879"/>
        <end position="1169"/>
    </location>
</feature>
<dbReference type="Gene3D" id="3.40.50.300">
    <property type="entry name" value="P-loop containing nucleotide triphosphate hydrolases"/>
    <property type="match status" value="2"/>
</dbReference>
<dbReference type="OrthoDB" id="6500128at2759"/>
<feature type="transmembrane region" description="Helical" evidence="10">
    <location>
        <begin position="1109"/>
        <end position="1128"/>
    </location>
</feature>
<dbReference type="GO" id="GO:0005743">
    <property type="term" value="C:mitochondrial inner membrane"/>
    <property type="evidence" value="ECO:0007669"/>
    <property type="project" value="TreeGrafter"/>
</dbReference>
<feature type="domain" description="ABC transmembrane type-1" evidence="12">
    <location>
        <begin position="170"/>
        <end position="463"/>
    </location>
</feature>
<feature type="transmembrane region" description="Helical" evidence="10">
    <location>
        <begin position="1026"/>
        <end position="1045"/>
    </location>
</feature>
<comment type="similarity">
    <text evidence="2">Belongs to the ABC transporter superfamily. ABCB family. Multidrug resistance exporter (TC 3.A.1.201) subfamily.</text>
</comment>
<feature type="transmembrane region" description="Helical" evidence="10">
    <location>
        <begin position="322"/>
        <end position="339"/>
    </location>
</feature>
<dbReference type="InterPro" id="IPR003593">
    <property type="entry name" value="AAA+_ATPase"/>
</dbReference>
<dbReference type="InParanoid" id="A0A0L0HFF0"/>
<feature type="transmembrane region" description="Helical" evidence="10">
    <location>
        <begin position="997"/>
        <end position="1020"/>
    </location>
</feature>
<dbReference type="GO" id="GO:0015421">
    <property type="term" value="F:ABC-type oligopeptide transporter activity"/>
    <property type="evidence" value="ECO:0007669"/>
    <property type="project" value="TreeGrafter"/>
</dbReference>
<keyword evidence="3" id="KW-0813">Transport</keyword>
<protein>
    <submittedName>
        <fullName evidence="13">Uncharacterized protein</fullName>
    </submittedName>
</protein>
<dbReference type="GO" id="GO:0005524">
    <property type="term" value="F:ATP binding"/>
    <property type="evidence" value="ECO:0007669"/>
    <property type="project" value="UniProtKB-KW"/>
</dbReference>
<comment type="subcellular location">
    <subcellularLocation>
        <location evidence="1">Membrane</location>
        <topology evidence="1">Multi-pass membrane protein</topology>
    </subcellularLocation>
</comment>
<dbReference type="CDD" id="cd18577">
    <property type="entry name" value="ABC_6TM_Pgp_ABCB1_D1_like"/>
    <property type="match status" value="1"/>
</dbReference>
<dbReference type="OMA" id="LSPCKGT"/>
<dbReference type="InterPro" id="IPR027417">
    <property type="entry name" value="P-loop_NTPase"/>
</dbReference>
<dbReference type="PANTHER" id="PTHR43394">
    <property type="entry name" value="ATP-DEPENDENT PERMEASE MDL1, MITOCHONDRIAL"/>
    <property type="match status" value="1"/>
</dbReference>
<dbReference type="SMART" id="SM00382">
    <property type="entry name" value="AAA"/>
    <property type="match status" value="2"/>
</dbReference>
<dbReference type="FunFam" id="3.40.50.300:FF:000251">
    <property type="entry name" value="ABC transporter B family member 19"/>
    <property type="match status" value="1"/>
</dbReference>
<dbReference type="PROSITE" id="PS00211">
    <property type="entry name" value="ABC_TRANSPORTER_1"/>
    <property type="match status" value="2"/>
</dbReference>
<organism evidence="13 14">
    <name type="scientific">Spizellomyces punctatus (strain DAOM BR117)</name>
    <dbReference type="NCBI Taxonomy" id="645134"/>
    <lineage>
        <taxon>Eukaryota</taxon>
        <taxon>Fungi</taxon>
        <taxon>Fungi incertae sedis</taxon>
        <taxon>Chytridiomycota</taxon>
        <taxon>Chytridiomycota incertae sedis</taxon>
        <taxon>Chytridiomycetes</taxon>
        <taxon>Spizellomycetales</taxon>
        <taxon>Spizellomycetaceae</taxon>
        <taxon>Spizellomyces</taxon>
    </lineage>
</organism>
<dbReference type="EMBL" id="KQ257457">
    <property type="protein sequence ID" value="KNC99518.1"/>
    <property type="molecule type" value="Genomic_DNA"/>
</dbReference>
<dbReference type="FunFam" id="1.20.1560.10:FF:000057">
    <property type="entry name" value="ABC multidrug transporter SitT"/>
    <property type="match status" value="1"/>
</dbReference>
<feature type="transmembrane region" description="Helical" evidence="10">
    <location>
        <begin position="222"/>
        <end position="246"/>
    </location>
</feature>
<dbReference type="InterPro" id="IPR011527">
    <property type="entry name" value="ABC1_TM_dom"/>
</dbReference>
<feature type="transmembrane region" description="Helical" evidence="10">
    <location>
        <begin position="165"/>
        <end position="189"/>
    </location>
</feature>
<reference evidence="13 14" key="1">
    <citation type="submission" date="2009-08" db="EMBL/GenBank/DDBJ databases">
        <title>The Genome Sequence of Spizellomyces punctatus strain DAOM BR117.</title>
        <authorList>
            <consortium name="The Broad Institute Genome Sequencing Platform"/>
            <person name="Russ C."/>
            <person name="Cuomo C."/>
            <person name="Shea T."/>
            <person name="Young S.K."/>
            <person name="Zeng Q."/>
            <person name="Koehrsen M."/>
            <person name="Haas B."/>
            <person name="Borodovsky M."/>
            <person name="Guigo R."/>
            <person name="Alvarado L."/>
            <person name="Berlin A."/>
            <person name="Bochicchio J."/>
            <person name="Borenstein D."/>
            <person name="Chapman S."/>
            <person name="Chen Z."/>
            <person name="Engels R."/>
            <person name="Freedman E."/>
            <person name="Gellesch M."/>
            <person name="Goldberg J."/>
            <person name="Griggs A."/>
            <person name="Gujja S."/>
            <person name="Heiman D."/>
            <person name="Hepburn T."/>
            <person name="Howarth C."/>
            <person name="Jen D."/>
            <person name="Larson L."/>
            <person name="Lewis B."/>
            <person name="Mehta T."/>
            <person name="Park D."/>
            <person name="Pearson M."/>
            <person name="Roberts A."/>
            <person name="Saif S."/>
            <person name="Shenoy N."/>
            <person name="Sisk P."/>
            <person name="Stolte C."/>
            <person name="Sykes S."/>
            <person name="Thomson T."/>
            <person name="Walk T."/>
            <person name="White J."/>
            <person name="Yandava C."/>
            <person name="Burger G."/>
            <person name="Gray M.W."/>
            <person name="Holland P.W.H."/>
            <person name="King N."/>
            <person name="Lang F.B.F."/>
            <person name="Roger A.J."/>
            <person name="Ruiz-Trillo I."/>
            <person name="Lander E."/>
            <person name="Nusbaum C."/>
        </authorList>
    </citation>
    <scope>NUCLEOTIDE SEQUENCE [LARGE SCALE GENOMIC DNA]</scope>
    <source>
        <strain evidence="13 14">DAOM BR117</strain>
    </source>
</reference>
<dbReference type="SUPFAM" id="SSF90123">
    <property type="entry name" value="ABC transporter transmembrane region"/>
    <property type="match status" value="2"/>
</dbReference>
<feature type="transmembrane region" description="Helical" evidence="10">
    <location>
        <begin position="926"/>
        <end position="949"/>
    </location>
</feature>
<dbReference type="InterPro" id="IPR039421">
    <property type="entry name" value="Type_1_exporter"/>
</dbReference>
<keyword evidence="5" id="KW-0547">Nucleotide-binding</keyword>
<dbReference type="CDD" id="cd03249">
    <property type="entry name" value="ABC_MTABC3_MDL1_MDL2"/>
    <property type="match status" value="2"/>
</dbReference>
<evidence type="ECO:0000256" key="3">
    <source>
        <dbReference type="ARBA" id="ARBA00022448"/>
    </source>
</evidence>
<evidence type="ECO:0000256" key="2">
    <source>
        <dbReference type="ARBA" id="ARBA00007577"/>
    </source>
</evidence>
<keyword evidence="7 10" id="KW-1133">Transmembrane helix</keyword>
<dbReference type="CDD" id="cd18578">
    <property type="entry name" value="ABC_6TM_Pgp_ABCB1_D2_like"/>
    <property type="match status" value="1"/>
</dbReference>
<keyword evidence="14" id="KW-1185">Reference proteome</keyword>
<dbReference type="VEuPathDB" id="FungiDB:SPPG_04909"/>
<dbReference type="InterPro" id="IPR036640">
    <property type="entry name" value="ABC1_TM_sf"/>
</dbReference>
<dbReference type="Pfam" id="PF00664">
    <property type="entry name" value="ABC_membrane"/>
    <property type="match status" value="2"/>
</dbReference>
<feature type="transmembrane region" description="Helical" evidence="10">
    <location>
        <begin position="875"/>
        <end position="894"/>
    </location>
</feature>
<evidence type="ECO:0000256" key="1">
    <source>
        <dbReference type="ARBA" id="ARBA00004141"/>
    </source>
</evidence>
<sequence length="1460" mass="159343">MPLSPARPTMPHSDGGQPIDHGSSELSDRAAGVLNDSQSTPLDRPNSLSAVPDLAVPHTDSALMAAEMSAEHSGNTHIDERDQIHANIPMVPVTSSMTSAQEVTITVDPVAVTGDIQEQIAAQQSRLKRTESTEQKNPNPSPSKKRFRFNFDYFRLFRYSTPFDTFLITAGIFCAMGAGVPLPLIGILFGDLINDFSQKLGSPETLSPSELDDFKESVNTKVMYLVFVAIGYFVLTYAYCVCWSLIGERVARRLREEYVGATLRMEVGWFSDVGAGEISNRITSDIQTIHLGTSEKVGLCIQSLSYFVVALCVSFSKNATLAGIMLCIVPAFVIVIMGGSKITAKYTTRVSDAYSKASMLADEAFGNVRVVQAFNSQERLAKVYESWLTLAEKEGVRKSVSGALMMGAIFFLAYSSNALAYWKGSRLLVDNSMSGAGDIFTVIFMMLDSSFIIGHFSPFLQTFSFAAGSGRKLLDTIDRTSPIDPTSDAGFQPEKCEGHLELRGVRFAYPTRPEVQVLKGVDIVLEKGKTTAIVGLSGSGKSTIVGLLERFYDPTSGQILLDNVPISSLNVRWLRRQMALVMQEPVLFNGTIMDNIALGAANCTAALSAREKEDICIDAARKANAHGFISKLPKGYFTPVGEHGVGLSGGQKQRIAIARAIVSDPKILILDEATSALDVQSERLVQAALERASKDRTTVVIAHRLSTIRNAHKIVVMSQGKVIEQGTHEELLARKSAYYRAVNMQNVPSTVETVSSTDTAHPARDMMIRQKSSLSIRTAHSNLERQSSSIHLDSTRTAAPSLSRRISHWSLDSGRFSVYLDQVAQDSANADNVDVEAMEKAQAERNSEETAKSQINITTWELLKRISGMMGGREWFCVVVGLATSAMIGSAYSIEAVLFANLVTTLSPNDPSQTQQILDTANRFCLYFLCVAFALCFAYSTNGTVFGWVSGRLLWRVRSLSFRSVINQDISYFDKPDHTTASLVSTLNVDANHLSGLTGVVIGTVFSIMVNLVAAITLAHITAWKIAIVVVTAVPIMLVAGFLRVRIIARFQKRHETAYIASAALATEAVGNIRTVAALSCEQNVKDRYHESLEAPYQDSIRSISTGNLWLALAYSITYLLYALAYWWGSQLLSKGDYTVNEFFIVLPALLFSAQAAGQMFSLAPDVTKARLAAGNIFRVIDERGAIGHGGESETMETKRGVGIEFRDVVFRYPSRPEVPVLNGLNLKIEPGQFTALVGPSGCGKSTTIALLERFYDPLSGQVLVNSTALCNLHLPTHRSRMALVSQEPTLYEGTIRFNILIGAQDPDAVEEKTFLNVCEMANVHEFVKVLPEGYETVVGKTGLSGGQKQRIAIARALIRDPEILLLDEATSALDSESEELVQSALNKASINRTTISISHRLSTIRHAHKIVVIDQGIVAEEGTHEELMALRGRYFEMVRVQRLDGEVGDLGVSGGDCLI</sequence>
<feature type="domain" description="ABC transporter" evidence="11">
    <location>
        <begin position="500"/>
        <end position="744"/>
    </location>
</feature>
<dbReference type="PROSITE" id="PS50929">
    <property type="entry name" value="ABC_TM1F"/>
    <property type="match status" value="2"/>
</dbReference>
<dbReference type="GO" id="GO:0090374">
    <property type="term" value="P:oligopeptide export from mitochondrion"/>
    <property type="evidence" value="ECO:0007669"/>
    <property type="project" value="TreeGrafter"/>
</dbReference>
<evidence type="ECO:0000313" key="13">
    <source>
        <dbReference type="EMBL" id="KNC99518.1"/>
    </source>
</evidence>
<evidence type="ECO:0000313" key="14">
    <source>
        <dbReference type="Proteomes" id="UP000053201"/>
    </source>
</evidence>
<dbReference type="Gene3D" id="1.20.1560.10">
    <property type="entry name" value="ABC transporter type 1, transmembrane domain"/>
    <property type="match status" value="2"/>
</dbReference>
<keyword evidence="6" id="KW-0067">ATP-binding</keyword>
<dbReference type="InterPro" id="IPR017871">
    <property type="entry name" value="ABC_transporter-like_CS"/>
</dbReference>
<evidence type="ECO:0000256" key="8">
    <source>
        <dbReference type="ARBA" id="ARBA00023136"/>
    </source>
</evidence>
<evidence type="ECO:0000256" key="5">
    <source>
        <dbReference type="ARBA" id="ARBA00022741"/>
    </source>
</evidence>
<proteinExistence type="inferred from homology"/>
<keyword evidence="8 10" id="KW-0472">Membrane</keyword>
<gene>
    <name evidence="13" type="ORF">SPPG_04909</name>
</gene>
<dbReference type="GO" id="GO:0016887">
    <property type="term" value="F:ATP hydrolysis activity"/>
    <property type="evidence" value="ECO:0007669"/>
    <property type="project" value="InterPro"/>
</dbReference>
<feature type="transmembrane region" description="Helical" evidence="10">
    <location>
        <begin position="403"/>
        <end position="422"/>
    </location>
</feature>
<evidence type="ECO:0000259" key="12">
    <source>
        <dbReference type="PROSITE" id="PS50929"/>
    </source>
</evidence>
<dbReference type="FunFam" id="3.40.50.300:FF:000967">
    <property type="entry name" value="ABC multidrug transporter mdr4"/>
    <property type="match status" value="1"/>
</dbReference>
<evidence type="ECO:0000259" key="11">
    <source>
        <dbReference type="PROSITE" id="PS50893"/>
    </source>
</evidence>
<evidence type="ECO:0000256" key="4">
    <source>
        <dbReference type="ARBA" id="ARBA00022692"/>
    </source>
</evidence>
<evidence type="ECO:0000256" key="10">
    <source>
        <dbReference type="SAM" id="Phobius"/>
    </source>
</evidence>
<dbReference type="Pfam" id="PF00005">
    <property type="entry name" value="ABC_tran"/>
    <property type="match status" value="2"/>
</dbReference>
<keyword evidence="4 10" id="KW-0812">Transmembrane</keyword>
<dbReference type="GeneID" id="27688334"/>
<name>A0A0L0HFF0_SPIPD</name>
<feature type="region of interest" description="Disordered" evidence="9">
    <location>
        <begin position="1"/>
        <end position="28"/>
    </location>
</feature>
<dbReference type="eggNOG" id="KOG0055">
    <property type="taxonomic scope" value="Eukaryota"/>
</dbReference>
<dbReference type="InterPro" id="IPR003439">
    <property type="entry name" value="ABC_transporter-like_ATP-bd"/>
</dbReference>
<dbReference type="RefSeq" id="XP_016607558.1">
    <property type="nucleotide sequence ID" value="XM_016753148.1"/>
</dbReference>
<evidence type="ECO:0000256" key="7">
    <source>
        <dbReference type="ARBA" id="ARBA00022989"/>
    </source>
</evidence>
<evidence type="ECO:0000256" key="6">
    <source>
        <dbReference type="ARBA" id="ARBA00022840"/>
    </source>
</evidence>
<dbReference type="SUPFAM" id="SSF52540">
    <property type="entry name" value="P-loop containing nucleoside triphosphate hydrolases"/>
    <property type="match status" value="2"/>
</dbReference>
<feature type="transmembrane region" description="Helical" evidence="10">
    <location>
        <begin position="442"/>
        <end position="463"/>
    </location>
</feature>